<organism evidence="1 2">
    <name type="scientific">Paenibacillus rhizoplanae</name>
    <dbReference type="NCBI Taxonomy" id="1917181"/>
    <lineage>
        <taxon>Bacteria</taxon>
        <taxon>Bacillati</taxon>
        <taxon>Bacillota</taxon>
        <taxon>Bacilli</taxon>
        <taxon>Bacillales</taxon>
        <taxon>Paenibacillaceae</taxon>
        <taxon>Paenibacillus</taxon>
    </lineage>
</organism>
<dbReference type="EMBL" id="JBHUKY010000035">
    <property type="protein sequence ID" value="MFD2412539.1"/>
    <property type="molecule type" value="Genomic_DNA"/>
</dbReference>
<protein>
    <submittedName>
        <fullName evidence="1">Uncharacterized protein</fullName>
    </submittedName>
</protein>
<proteinExistence type="predicted"/>
<accession>A0ABW5FC10</accession>
<evidence type="ECO:0000313" key="2">
    <source>
        <dbReference type="Proteomes" id="UP001597448"/>
    </source>
</evidence>
<comment type="caution">
    <text evidence="1">The sequence shown here is derived from an EMBL/GenBank/DDBJ whole genome shotgun (WGS) entry which is preliminary data.</text>
</comment>
<name>A0ABW5FC10_9BACL</name>
<sequence>MEPSDEYMDYVISKAREIGKEFVIDSGEGNDCANNELGWYIEDLSGWLVDAHDVEAVMAAKLEQNTDKYSNCYVFAYWAYDARGNLSIRFEYVPNYDL</sequence>
<dbReference type="Proteomes" id="UP001597448">
    <property type="component" value="Unassembled WGS sequence"/>
</dbReference>
<dbReference type="RefSeq" id="WP_209993236.1">
    <property type="nucleotide sequence ID" value="NZ_JBHSVQ010000001.1"/>
</dbReference>
<keyword evidence="2" id="KW-1185">Reference proteome</keyword>
<gene>
    <name evidence="1" type="ORF">ACFSX3_21840</name>
</gene>
<reference evidence="2" key="1">
    <citation type="journal article" date="2019" name="Int. J. Syst. Evol. Microbiol.">
        <title>The Global Catalogue of Microorganisms (GCM) 10K type strain sequencing project: providing services to taxonomists for standard genome sequencing and annotation.</title>
        <authorList>
            <consortium name="The Broad Institute Genomics Platform"/>
            <consortium name="The Broad Institute Genome Sequencing Center for Infectious Disease"/>
            <person name="Wu L."/>
            <person name="Ma J."/>
        </authorList>
    </citation>
    <scope>NUCLEOTIDE SEQUENCE [LARGE SCALE GENOMIC DNA]</scope>
    <source>
        <strain evidence="2">CCM 8725</strain>
    </source>
</reference>
<evidence type="ECO:0000313" key="1">
    <source>
        <dbReference type="EMBL" id="MFD2412539.1"/>
    </source>
</evidence>